<dbReference type="OrthoDB" id="20872at2759"/>
<proteinExistence type="predicted"/>
<comment type="caution">
    <text evidence="2">The sequence shown here is derived from an EMBL/GenBank/DDBJ whole genome shotgun (WGS) entry which is preliminary data.</text>
</comment>
<evidence type="ECO:0000313" key="3">
    <source>
        <dbReference type="Proteomes" id="UP000437017"/>
    </source>
</evidence>
<evidence type="ECO:0000313" key="2">
    <source>
        <dbReference type="EMBL" id="KAB0390428.1"/>
    </source>
</evidence>
<keyword evidence="3" id="KW-1185">Reference proteome</keyword>
<feature type="compositionally biased region" description="Polar residues" evidence="1">
    <location>
        <begin position="30"/>
        <end position="45"/>
    </location>
</feature>
<organism evidence="2 3">
    <name type="scientific">Balaenoptera physalus</name>
    <name type="common">Fin whale</name>
    <name type="synonym">Balaena physalus</name>
    <dbReference type="NCBI Taxonomy" id="9770"/>
    <lineage>
        <taxon>Eukaryota</taxon>
        <taxon>Metazoa</taxon>
        <taxon>Chordata</taxon>
        <taxon>Craniata</taxon>
        <taxon>Vertebrata</taxon>
        <taxon>Euteleostomi</taxon>
        <taxon>Mammalia</taxon>
        <taxon>Eutheria</taxon>
        <taxon>Laurasiatheria</taxon>
        <taxon>Artiodactyla</taxon>
        <taxon>Whippomorpha</taxon>
        <taxon>Cetacea</taxon>
        <taxon>Mysticeti</taxon>
        <taxon>Balaenopteridae</taxon>
        <taxon>Balaenoptera</taxon>
    </lineage>
</organism>
<gene>
    <name evidence="2" type="ORF">E2I00_018695</name>
</gene>
<dbReference type="AlphaFoldDB" id="A0A643BRW6"/>
<reference evidence="2 3" key="1">
    <citation type="journal article" date="2019" name="PLoS ONE">
        <title>Genomic analyses reveal an absence of contemporary introgressive admixture between fin whales and blue whales, despite known hybrids.</title>
        <authorList>
            <person name="Westbury M.V."/>
            <person name="Petersen B."/>
            <person name="Lorenzen E.D."/>
        </authorList>
    </citation>
    <scope>NUCLEOTIDE SEQUENCE [LARGE SCALE GENOMIC DNA]</scope>
    <source>
        <strain evidence="2">FinWhale-01</strain>
    </source>
</reference>
<feature type="region of interest" description="Disordered" evidence="1">
    <location>
        <begin position="25"/>
        <end position="49"/>
    </location>
</feature>
<dbReference type="EMBL" id="SGJD01005455">
    <property type="protein sequence ID" value="KAB0390428.1"/>
    <property type="molecule type" value="Genomic_DNA"/>
</dbReference>
<accession>A0A643BRW6</accession>
<sequence length="87" mass="10200">MDRWNRECMALILQVWRKELELKPPKTMAVSRTTKSPPKGSSGTKPTRHSVLKQIYAIPGQNWFHEVSWYLNRERLKAKRLSAGLHE</sequence>
<protein>
    <submittedName>
        <fullName evidence="2">Uncharacterized protein</fullName>
    </submittedName>
</protein>
<name>A0A643BRW6_BALPH</name>
<dbReference type="Proteomes" id="UP000437017">
    <property type="component" value="Unassembled WGS sequence"/>
</dbReference>
<evidence type="ECO:0000256" key="1">
    <source>
        <dbReference type="SAM" id="MobiDB-lite"/>
    </source>
</evidence>